<feature type="chain" id="PRO_5011761662" evidence="1">
    <location>
        <begin position="22"/>
        <end position="104"/>
    </location>
</feature>
<dbReference type="RefSeq" id="WP_091188691.1">
    <property type="nucleotide sequence ID" value="NZ_FOMT01000005.1"/>
</dbReference>
<evidence type="ECO:0000313" key="3">
    <source>
        <dbReference type="Proteomes" id="UP000198855"/>
    </source>
</evidence>
<name>A0A1I2EUX7_9BACL</name>
<keyword evidence="3" id="KW-1185">Reference proteome</keyword>
<evidence type="ECO:0000256" key="1">
    <source>
        <dbReference type="SAM" id="SignalP"/>
    </source>
</evidence>
<accession>A0A1I2EUX7</accession>
<dbReference type="STRING" id="1045775.SAMN05216378_4511"/>
<reference evidence="3" key="1">
    <citation type="submission" date="2016-10" db="EMBL/GenBank/DDBJ databases">
        <authorList>
            <person name="Varghese N."/>
            <person name="Submissions S."/>
        </authorList>
    </citation>
    <scope>NUCLEOTIDE SEQUENCE [LARGE SCALE GENOMIC DNA]</scope>
    <source>
        <strain evidence="3">CGMCC 1.10784</strain>
    </source>
</reference>
<dbReference type="Proteomes" id="UP000198855">
    <property type="component" value="Unassembled WGS sequence"/>
</dbReference>
<gene>
    <name evidence="2" type="ORF">SAMN05216378_4511</name>
</gene>
<proteinExistence type="predicted"/>
<dbReference type="AlphaFoldDB" id="A0A1I2EUX7"/>
<feature type="signal peptide" evidence="1">
    <location>
        <begin position="1"/>
        <end position="21"/>
    </location>
</feature>
<sequence length="104" mass="11727">MFKFSLKIFSVVILVGMLASCGTTSTTVGLIKVVGKEQPERNSYWIKVEDLGKHPEEVRLKVNNENTWNLILEGELYAVSYDFKTKNENKHTGKLTSIRPAAKP</sequence>
<keyword evidence="1" id="KW-0732">Signal</keyword>
<dbReference type="EMBL" id="FOMT01000005">
    <property type="protein sequence ID" value="SFE96266.1"/>
    <property type="molecule type" value="Genomic_DNA"/>
</dbReference>
<protein>
    <submittedName>
        <fullName evidence="2">Uncharacterized protein</fullName>
    </submittedName>
</protein>
<dbReference type="OrthoDB" id="2615937at2"/>
<evidence type="ECO:0000313" key="2">
    <source>
        <dbReference type="EMBL" id="SFE96266.1"/>
    </source>
</evidence>
<organism evidence="2 3">
    <name type="scientific">Paenibacillus catalpae</name>
    <dbReference type="NCBI Taxonomy" id="1045775"/>
    <lineage>
        <taxon>Bacteria</taxon>
        <taxon>Bacillati</taxon>
        <taxon>Bacillota</taxon>
        <taxon>Bacilli</taxon>
        <taxon>Bacillales</taxon>
        <taxon>Paenibacillaceae</taxon>
        <taxon>Paenibacillus</taxon>
    </lineage>
</organism>
<dbReference type="PROSITE" id="PS51257">
    <property type="entry name" value="PROKAR_LIPOPROTEIN"/>
    <property type="match status" value="1"/>
</dbReference>